<dbReference type="PRINTS" id="PR00099">
    <property type="entry name" value="CPSGATASE"/>
</dbReference>
<gene>
    <name evidence="3" type="ORF">SAMN05661096_01466</name>
</gene>
<dbReference type="STRING" id="1028.SAMN05661096_01466"/>
<accession>A0A1X7JB44</accession>
<dbReference type="GO" id="GO:0004049">
    <property type="term" value="F:anthranilate synthase activity"/>
    <property type="evidence" value="ECO:0007669"/>
    <property type="project" value="TreeGrafter"/>
</dbReference>
<proteinExistence type="predicted"/>
<dbReference type="InterPro" id="IPR050472">
    <property type="entry name" value="Anth_synth/Amidotransfase"/>
</dbReference>
<reference evidence="4" key="1">
    <citation type="submission" date="2017-04" db="EMBL/GenBank/DDBJ databases">
        <authorList>
            <person name="Varghese N."/>
            <person name="Submissions S."/>
        </authorList>
    </citation>
    <scope>NUCLEOTIDE SEQUENCE [LARGE SCALE GENOMIC DNA]</scope>
    <source>
        <strain evidence="4">DSM 4125</strain>
    </source>
</reference>
<organism evidence="3 4">
    <name type="scientific">Marivirga sericea</name>
    <dbReference type="NCBI Taxonomy" id="1028"/>
    <lineage>
        <taxon>Bacteria</taxon>
        <taxon>Pseudomonadati</taxon>
        <taxon>Bacteroidota</taxon>
        <taxon>Cytophagia</taxon>
        <taxon>Cytophagales</taxon>
        <taxon>Marivirgaceae</taxon>
        <taxon>Marivirga</taxon>
    </lineage>
</organism>
<dbReference type="PROSITE" id="PS51273">
    <property type="entry name" value="GATASE_TYPE_1"/>
    <property type="match status" value="1"/>
</dbReference>
<protein>
    <submittedName>
        <fullName evidence="3">Para-aminobenzoate synthetase component 2</fullName>
    </submittedName>
</protein>
<dbReference type="PRINTS" id="PR00096">
    <property type="entry name" value="GATASE"/>
</dbReference>
<keyword evidence="4" id="KW-1185">Reference proteome</keyword>
<evidence type="ECO:0000313" key="4">
    <source>
        <dbReference type="Proteomes" id="UP000193804"/>
    </source>
</evidence>
<dbReference type="InterPro" id="IPR029062">
    <property type="entry name" value="Class_I_gatase-like"/>
</dbReference>
<dbReference type="Gene3D" id="3.40.50.880">
    <property type="match status" value="1"/>
</dbReference>
<evidence type="ECO:0000313" key="3">
    <source>
        <dbReference type="EMBL" id="SMG24585.1"/>
    </source>
</evidence>
<dbReference type="EMBL" id="FXAW01000002">
    <property type="protein sequence ID" value="SMG24585.1"/>
    <property type="molecule type" value="Genomic_DNA"/>
</dbReference>
<dbReference type="Pfam" id="PF00117">
    <property type="entry name" value="GATase"/>
    <property type="match status" value="1"/>
</dbReference>
<evidence type="ECO:0000256" key="1">
    <source>
        <dbReference type="ARBA" id="ARBA00022962"/>
    </source>
</evidence>
<dbReference type="GO" id="GO:0000162">
    <property type="term" value="P:L-tryptophan biosynthetic process"/>
    <property type="evidence" value="ECO:0007669"/>
    <property type="project" value="TreeGrafter"/>
</dbReference>
<dbReference type="Proteomes" id="UP000193804">
    <property type="component" value="Unassembled WGS sequence"/>
</dbReference>
<dbReference type="PRINTS" id="PR00097">
    <property type="entry name" value="ANTSNTHASEII"/>
</dbReference>
<dbReference type="SUPFAM" id="SSF52317">
    <property type="entry name" value="Class I glutamine amidotransferase-like"/>
    <property type="match status" value="1"/>
</dbReference>
<dbReference type="PANTHER" id="PTHR43418:SF4">
    <property type="entry name" value="MULTIFUNCTIONAL TRYPTOPHAN BIOSYNTHESIS PROTEIN"/>
    <property type="match status" value="1"/>
</dbReference>
<dbReference type="InterPro" id="IPR017926">
    <property type="entry name" value="GATASE"/>
</dbReference>
<dbReference type="GO" id="GO:0005829">
    <property type="term" value="C:cytosol"/>
    <property type="evidence" value="ECO:0007669"/>
    <property type="project" value="TreeGrafter"/>
</dbReference>
<dbReference type="AlphaFoldDB" id="A0A1X7JB44"/>
<dbReference type="FunFam" id="3.40.50.880:FF:000003">
    <property type="entry name" value="Anthranilate synthase component II"/>
    <property type="match status" value="1"/>
</dbReference>
<dbReference type="NCBIfam" id="TIGR00566">
    <property type="entry name" value="trpG_papA"/>
    <property type="match status" value="1"/>
</dbReference>
<dbReference type="InterPro" id="IPR006221">
    <property type="entry name" value="TrpG/PapA_dom"/>
</dbReference>
<keyword evidence="1" id="KW-0315">Glutamine amidotransferase</keyword>
<sequence length="198" mass="22593">MILMVDNFDSFTYNLVDYFNQLGLECQIVRNDVSPDQLDKNKYSAVVLSPGPGKPEEAGFLMDYIEFFENEIPILGICLGHQAIAKFFGANVVKAIKPMHGKISKIHVEKEDSLFEGIHDDFEVVRYHSLVVKNIEETMLVSLAKTKEGENMIFKHKYLPIYGIQYHPEAALSNFGLKILSNWKVIVDHKKEAIMNKL</sequence>
<evidence type="ECO:0000259" key="2">
    <source>
        <dbReference type="Pfam" id="PF00117"/>
    </source>
</evidence>
<name>A0A1X7JB44_9BACT</name>
<dbReference type="PANTHER" id="PTHR43418">
    <property type="entry name" value="MULTIFUNCTIONAL TRYPTOPHAN BIOSYNTHESIS PROTEIN-RELATED"/>
    <property type="match status" value="1"/>
</dbReference>
<feature type="domain" description="Glutamine amidotransferase" evidence="2">
    <location>
        <begin position="3"/>
        <end position="183"/>
    </location>
</feature>
<dbReference type="CDD" id="cd01743">
    <property type="entry name" value="GATase1_Anthranilate_Synthase"/>
    <property type="match status" value="1"/>
</dbReference>
<dbReference type="OrthoDB" id="9786812at2"/>